<keyword evidence="2" id="KW-0175">Coiled coil</keyword>
<dbReference type="Pfam" id="PF07362">
    <property type="entry name" value="CcdA"/>
    <property type="match status" value="1"/>
</dbReference>
<protein>
    <submittedName>
        <fullName evidence="3">Type II toxin-antitoxin system CcdA family antitoxin</fullName>
    </submittedName>
</protein>
<dbReference type="Proteomes" id="UP001527866">
    <property type="component" value="Unassembled WGS sequence"/>
</dbReference>
<name>A0ABT4UAW3_9ACTN</name>
<proteinExistence type="predicted"/>
<comment type="caution">
    <text evidence="3">The sequence shown here is derived from an EMBL/GenBank/DDBJ whole genome shotgun (WGS) entry which is preliminary data.</text>
</comment>
<gene>
    <name evidence="3" type="ORF">O4J56_25930</name>
</gene>
<dbReference type="InterPro" id="IPR009956">
    <property type="entry name" value="Post-segregation_anti-tox_CcdA"/>
</dbReference>
<evidence type="ECO:0000256" key="1">
    <source>
        <dbReference type="ARBA" id="ARBA00022649"/>
    </source>
</evidence>
<keyword evidence="4" id="KW-1185">Reference proteome</keyword>
<organism evidence="3 4">
    <name type="scientific">Nocardiopsis endophytica</name>
    <dbReference type="NCBI Taxonomy" id="3018445"/>
    <lineage>
        <taxon>Bacteria</taxon>
        <taxon>Bacillati</taxon>
        <taxon>Actinomycetota</taxon>
        <taxon>Actinomycetes</taxon>
        <taxon>Streptosporangiales</taxon>
        <taxon>Nocardiopsidaceae</taxon>
        <taxon>Nocardiopsis</taxon>
    </lineage>
</organism>
<dbReference type="EMBL" id="JAQFWQ010000105">
    <property type="protein sequence ID" value="MDA2814113.1"/>
    <property type="molecule type" value="Genomic_DNA"/>
</dbReference>
<dbReference type="RefSeq" id="WP_270689396.1">
    <property type="nucleotide sequence ID" value="NZ_JAQFWQ010000105.1"/>
</dbReference>
<evidence type="ECO:0000313" key="3">
    <source>
        <dbReference type="EMBL" id="MDA2814113.1"/>
    </source>
</evidence>
<feature type="coiled-coil region" evidence="2">
    <location>
        <begin position="33"/>
        <end position="75"/>
    </location>
</feature>
<reference evidence="3 4" key="1">
    <citation type="submission" date="2023-01" db="EMBL/GenBank/DDBJ databases">
        <title>Draft genome sequence of Nocardiopsis sp. RSe5-2 isolated from halophytes.</title>
        <authorList>
            <person name="Duangmal K."/>
            <person name="Chantavorakit T."/>
        </authorList>
    </citation>
    <scope>NUCLEOTIDE SEQUENCE [LARGE SCALE GENOMIC DNA]</scope>
    <source>
        <strain evidence="3 4">RSe5-2</strain>
    </source>
</reference>
<accession>A0ABT4UAW3</accession>
<evidence type="ECO:0000313" key="4">
    <source>
        <dbReference type="Proteomes" id="UP001527866"/>
    </source>
</evidence>
<sequence length="82" mass="9462">MADTTRITVTLPTDQAEQLRKLTDNLSGYVAEAVAEQIRHDLLEEELRRHEEAYGEFTEEELAEAQERIDAAFRRDTERKAA</sequence>
<keyword evidence="1" id="KW-1277">Toxin-antitoxin system</keyword>
<evidence type="ECO:0000256" key="2">
    <source>
        <dbReference type="SAM" id="Coils"/>
    </source>
</evidence>